<comment type="caution">
    <text evidence="1">The sequence shown here is derived from an EMBL/GenBank/DDBJ whole genome shotgun (WGS) entry which is preliminary data.</text>
</comment>
<reference evidence="1" key="2">
    <citation type="submission" date="2023-05" db="EMBL/GenBank/DDBJ databases">
        <authorList>
            <person name="Fouks B."/>
        </authorList>
    </citation>
    <scope>NUCLEOTIDE SEQUENCE</scope>
    <source>
        <strain evidence="1">Stay&amp;Tobe</strain>
        <tissue evidence="1">Testes</tissue>
    </source>
</reference>
<name>A0AAD8EL74_DIPPU</name>
<evidence type="ECO:0000313" key="2">
    <source>
        <dbReference type="Proteomes" id="UP001233999"/>
    </source>
</evidence>
<evidence type="ECO:0000313" key="1">
    <source>
        <dbReference type="EMBL" id="KAJ9593622.1"/>
    </source>
</evidence>
<sequence length="68" mass="7652">WLKTIDSACVLMILKKIFGLYGEWHQANNIQCVMKTGRLNSTDATHLFALNLSDISSCFSCTSLNERV</sequence>
<dbReference type="EMBL" id="JASPKZ010003419">
    <property type="protein sequence ID" value="KAJ9593622.1"/>
    <property type="molecule type" value="Genomic_DNA"/>
</dbReference>
<keyword evidence="2" id="KW-1185">Reference proteome</keyword>
<gene>
    <name evidence="1" type="ORF">L9F63_014800</name>
</gene>
<feature type="non-terminal residue" evidence="1">
    <location>
        <position position="1"/>
    </location>
</feature>
<protein>
    <submittedName>
        <fullName evidence="1">Uncharacterized protein</fullName>
    </submittedName>
</protein>
<accession>A0AAD8EL74</accession>
<feature type="non-terminal residue" evidence="1">
    <location>
        <position position="68"/>
    </location>
</feature>
<dbReference type="Proteomes" id="UP001233999">
    <property type="component" value="Unassembled WGS sequence"/>
</dbReference>
<dbReference type="AlphaFoldDB" id="A0AAD8EL74"/>
<organism evidence="1 2">
    <name type="scientific">Diploptera punctata</name>
    <name type="common">Pacific beetle cockroach</name>
    <dbReference type="NCBI Taxonomy" id="6984"/>
    <lineage>
        <taxon>Eukaryota</taxon>
        <taxon>Metazoa</taxon>
        <taxon>Ecdysozoa</taxon>
        <taxon>Arthropoda</taxon>
        <taxon>Hexapoda</taxon>
        <taxon>Insecta</taxon>
        <taxon>Pterygota</taxon>
        <taxon>Neoptera</taxon>
        <taxon>Polyneoptera</taxon>
        <taxon>Dictyoptera</taxon>
        <taxon>Blattodea</taxon>
        <taxon>Blaberoidea</taxon>
        <taxon>Blaberidae</taxon>
        <taxon>Diplopterinae</taxon>
        <taxon>Diploptera</taxon>
    </lineage>
</organism>
<reference evidence="1" key="1">
    <citation type="journal article" date="2023" name="IScience">
        <title>Live-bearing cockroach genome reveals convergent evolutionary mechanisms linked to viviparity in insects and beyond.</title>
        <authorList>
            <person name="Fouks B."/>
            <person name="Harrison M.C."/>
            <person name="Mikhailova A.A."/>
            <person name="Marchal E."/>
            <person name="English S."/>
            <person name="Carruthers M."/>
            <person name="Jennings E.C."/>
            <person name="Chiamaka E.L."/>
            <person name="Frigard R.A."/>
            <person name="Pippel M."/>
            <person name="Attardo G.M."/>
            <person name="Benoit J.B."/>
            <person name="Bornberg-Bauer E."/>
            <person name="Tobe S.S."/>
        </authorList>
    </citation>
    <scope>NUCLEOTIDE SEQUENCE</scope>
    <source>
        <strain evidence="1">Stay&amp;Tobe</strain>
    </source>
</reference>
<proteinExistence type="predicted"/>